<dbReference type="FunCoup" id="A0A7J7CEI1">
    <property type="interactions" value="1501"/>
</dbReference>
<organism evidence="2 3">
    <name type="scientific">Tripterygium wilfordii</name>
    <name type="common">Thunder God vine</name>
    <dbReference type="NCBI Taxonomy" id="458696"/>
    <lineage>
        <taxon>Eukaryota</taxon>
        <taxon>Viridiplantae</taxon>
        <taxon>Streptophyta</taxon>
        <taxon>Embryophyta</taxon>
        <taxon>Tracheophyta</taxon>
        <taxon>Spermatophyta</taxon>
        <taxon>Magnoliopsida</taxon>
        <taxon>eudicotyledons</taxon>
        <taxon>Gunneridae</taxon>
        <taxon>Pentapetalae</taxon>
        <taxon>rosids</taxon>
        <taxon>fabids</taxon>
        <taxon>Celastrales</taxon>
        <taxon>Celastraceae</taxon>
        <taxon>Tripterygium</taxon>
    </lineage>
</organism>
<dbReference type="Proteomes" id="UP000593562">
    <property type="component" value="Unassembled WGS sequence"/>
</dbReference>
<dbReference type="OrthoDB" id="685075at2759"/>
<gene>
    <name evidence="2" type="ORF">HS088_TW17G00114</name>
</gene>
<feature type="compositionally biased region" description="Basic residues" evidence="1">
    <location>
        <begin position="7"/>
        <end position="25"/>
    </location>
</feature>
<feature type="compositionally biased region" description="Polar residues" evidence="1">
    <location>
        <begin position="242"/>
        <end position="256"/>
    </location>
</feature>
<protein>
    <submittedName>
        <fullName evidence="2">Uncharacterized protein</fullName>
    </submittedName>
</protein>
<accession>A0A7J7CEI1</accession>
<dbReference type="AlphaFoldDB" id="A0A7J7CEI1"/>
<dbReference type="InParanoid" id="A0A7J7CEI1"/>
<evidence type="ECO:0000313" key="3">
    <source>
        <dbReference type="Proteomes" id="UP000593562"/>
    </source>
</evidence>
<evidence type="ECO:0000256" key="1">
    <source>
        <dbReference type="SAM" id="MobiDB-lite"/>
    </source>
</evidence>
<feature type="region of interest" description="Disordered" evidence="1">
    <location>
        <begin position="206"/>
        <end position="256"/>
    </location>
</feature>
<sequence length="414" mass="44655">MDAKSLAKSKRAHSLQHSKKPRSIQKLKAPSTSPGDAANVNKPSGKQVSDKERPFKPRLPSNWDRYGEELDLDSVELSVDRANEKADVALPKSKGADYSHLIAEAQSHSLSDSCASGFPSLEDVLPGDFMDGLGSMLSVMGESILSWTGDDNFVVDDGAAASHETSFLSLNLDALAEQLEKVDISERLFIEADLIPPELRICGSRASSNPALDQKQATCESEAVMRTSGELTSKEHSEKLKTVNQNTKATLSGSAASSYPESMLFDQGSHLSNRVKADLNPQIGNSGQSRDLGHPTNLNLNSATDIKKQQPTFEAAAAEADLDMLLDSFSETRLLDSSSVRPGNNFLIARNESAPKGHDSSKTTSITPNIDDVLDNLLEETSNHNQPVLSQPSSSSSLSKSKVLDDFDSWLDTI</sequence>
<proteinExistence type="predicted"/>
<feature type="region of interest" description="Disordered" evidence="1">
    <location>
        <begin position="349"/>
        <end position="368"/>
    </location>
</feature>
<keyword evidence="3" id="KW-1185">Reference proteome</keyword>
<name>A0A7J7CEI1_TRIWF</name>
<feature type="compositionally biased region" description="Basic and acidic residues" evidence="1">
    <location>
        <begin position="232"/>
        <end position="241"/>
    </location>
</feature>
<feature type="compositionally biased region" description="Polar residues" evidence="1">
    <location>
        <begin position="206"/>
        <end position="219"/>
    </location>
</feature>
<comment type="caution">
    <text evidence="2">The sequence shown here is derived from an EMBL/GenBank/DDBJ whole genome shotgun (WGS) entry which is preliminary data.</text>
</comment>
<dbReference type="EMBL" id="JAAARO010000017">
    <property type="protein sequence ID" value="KAF5732584.1"/>
    <property type="molecule type" value="Genomic_DNA"/>
</dbReference>
<evidence type="ECO:0000313" key="2">
    <source>
        <dbReference type="EMBL" id="KAF5732584.1"/>
    </source>
</evidence>
<feature type="region of interest" description="Disordered" evidence="1">
    <location>
        <begin position="1"/>
        <end position="64"/>
    </location>
</feature>
<dbReference type="InterPro" id="IPR053342">
    <property type="entry name" value="Exosome_cofactor/PTGS_suppr"/>
</dbReference>
<reference evidence="2 3" key="1">
    <citation type="journal article" date="2020" name="Nat. Commun.">
        <title>Genome of Tripterygium wilfordii and identification of cytochrome P450 involved in triptolide biosynthesis.</title>
        <authorList>
            <person name="Tu L."/>
            <person name="Su P."/>
            <person name="Zhang Z."/>
            <person name="Gao L."/>
            <person name="Wang J."/>
            <person name="Hu T."/>
            <person name="Zhou J."/>
            <person name="Zhang Y."/>
            <person name="Zhao Y."/>
            <person name="Liu Y."/>
            <person name="Song Y."/>
            <person name="Tong Y."/>
            <person name="Lu Y."/>
            <person name="Yang J."/>
            <person name="Xu C."/>
            <person name="Jia M."/>
            <person name="Peters R.J."/>
            <person name="Huang L."/>
            <person name="Gao W."/>
        </authorList>
    </citation>
    <scope>NUCLEOTIDE SEQUENCE [LARGE SCALE GENOMIC DNA]</scope>
    <source>
        <strain evidence="3">cv. XIE 37</strain>
        <tissue evidence="2">Leaf</tissue>
    </source>
</reference>
<dbReference type="PANTHER" id="PTHR37260:SF2">
    <property type="entry name" value="PROTEIN ECERIFERUM 16"/>
    <property type="match status" value="1"/>
</dbReference>
<dbReference type="PANTHER" id="PTHR37260">
    <property type="entry name" value="PHOSPHORELAY PROTEIN"/>
    <property type="match status" value="1"/>
</dbReference>